<dbReference type="Pfam" id="PF10741">
    <property type="entry name" value="T2SSM_b"/>
    <property type="match status" value="1"/>
</dbReference>
<keyword evidence="1" id="KW-1133">Transmembrane helix</keyword>
<keyword evidence="1" id="KW-0472">Membrane</keyword>
<name>A0A0W8FRP0_9ZZZZ</name>
<comment type="caution">
    <text evidence="2">The sequence shown here is derived from an EMBL/GenBank/DDBJ whole genome shotgun (WGS) entry which is preliminary data.</text>
</comment>
<keyword evidence="1" id="KW-0812">Transmembrane</keyword>
<protein>
    <submittedName>
        <fullName evidence="2">Uncharacterized protein</fullName>
    </submittedName>
</protein>
<sequence length="184" mass="20563">MKRKSNFLIIAIPLIIILTAGVIYEYVIKGIREEVSSVNDLKMVKIQTLQKYMDAINQKSDLEKQILALKDLRQSENIKIMAAQTPAIAAANLQDSVKIIIAGRGGTINSERVEKPEELGTFKVTHVVLDVIFPDIRALSDTLFAIETQTPYLVVKEMDVRVRNYTDPRDLIAKIKVAALTGVQ</sequence>
<evidence type="ECO:0000256" key="1">
    <source>
        <dbReference type="SAM" id="Phobius"/>
    </source>
</evidence>
<accession>A0A0W8FRP0</accession>
<organism evidence="2">
    <name type="scientific">hydrocarbon metagenome</name>
    <dbReference type="NCBI Taxonomy" id="938273"/>
    <lineage>
        <taxon>unclassified sequences</taxon>
        <taxon>metagenomes</taxon>
        <taxon>ecological metagenomes</taxon>
    </lineage>
</organism>
<evidence type="ECO:0000313" key="2">
    <source>
        <dbReference type="EMBL" id="KUG23342.1"/>
    </source>
</evidence>
<reference evidence="2" key="1">
    <citation type="journal article" date="2015" name="Proc. Natl. Acad. Sci. U.S.A.">
        <title>Networks of energetic and metabolic interactions define dynamics in microbial communities.</title>
        <authorList>
            <person name="Embree M."/>
            <person name="Liu J.K."/>
            <person name="Al-Bassam M.M."/>
            <person name="Zengler K."/>
        </authorList>
    </citation>
    <scope>NUCLEOTIDE SEQUENCE</scope>
</reference>
<dbReference type="EMBL" id="LNQE01000912">
    <property type="protein sequence ID" value="KUG23342.1"/>
    <property type="molecule type" value="Genomic_DNA"/>
</dbReference>
<feature type="transmembrane region" description="Helical" evidence="1">
    <location>
        <begin position="7"/>
        <end position="27"/>
    </location>
</feature>
<dbReference type="AlphaFoldDB" id="A0A0W8FRP0"/>
<dbReference type="InterPro" id="IPR034756">
    <property type="entry name" value="T2SSM_b"/>
</dbReference>
<proteinExistence type="predicted"/>
<gene>
    <name evidence="2" type="ORF">ASZ90_006870</name>
</gene>